<dbReference type="EMBL" id="JOMC01000021">
    <property type="protein sequence ID" value="KIA75953.1"/>
    <property type="molecule type" value="Genomic_DNA"/>
</dbReference>
<dbReference type="PRINTS" id="PR00081">
    <property type="entry name" value="GDHRDH"/>
</dbReference>
<dbReference type="PROSITE" id="PS00061">
    <property type="entry name" value="ADH_SHORT"/>
    <property type="match status" value="1"/>
</dbReference>
<evidence type="ECO:0000256" key="2">
    <source>
        <dbReference type="ARBA" id="ARBA00022857"/>
    </source>
</evidence>
<organism evidence="3 4">
    <name type="scientific">Aspergillus ustus</name>
    <dbReference type="NCBI Taxonomy" id="40382"/>
    <lineage>
        <taxon>Eukaryota</taxon>
        <taxon>Fungi</taxon>
        <taxon>Dikarya</taxon>
        <taxon>Ascomycota</taxon>
        <taxon>Pezizomycotina</taxon>
        <taxon>Eurotiomycetes</taxon>
        <taxon>Eurotiomycetidae</taxon>
        <taxon>Eurotiales</taxon>
        <taxon>Aspergillaceae</taxon>
        <taxon>Aspergillus</taxon>
        <taxon>Aspergillus subgen. Nidulantes</taxon>
    </lineage>
</organism>
<evidence type="ECO:0000256" key="1">
    <source>
        <dbReference type="ARBA" id="ARBA00006484"/>
    </source>
</evidence>
<dbReference type="SUPFAM" id="SSF51735">
    <property type="entry name" value="NAD(P)-binding Rossmann-fold domains"/>
    <property type="match status" value="1"/>
</dbReference>
<dbReference type="InterPro" id="IPR002347">
    <property type="entry name" value="SDR_fam"/>
</dbReference>
<dbReference type="PRINTS" id="PR00080">
    <property type="entry name" value="SDRFAMILY"/>
</dbReference>
<proteinExistence type="inferred from homology"/>
<dbReference type="FunFam" id="3.40.50.720:FF:000084">
    <property type="entry name" value="Short-chain dehydrogenase reductase"/>
    <property type="match status" value="1"/>
</dbReference>
<protein>
    <submittedName>
        <fullName evidence="3">Reductase</fullName>
    </submittedName>
</protein>
<dbReference type="Gene3D" id="3.40.50.720">
    <property type="entry name" value="NAD(P)-binding Rossmann-like Domain"/>
    <property type="match status" value="1"/>
</dbReference>
<comment type="similarity">
    <text evidence="1">Belongs to the short-chain dehydrogenases/reductases (SDR) family.</text>
</comment>
<sequence>MDVPGFALITGAASGIGRACALGFAREGAAGLALFDLNLDGLTSLKYEIETLLGEKASDCRIELHSVNIANEAQVTTTITEIAHTFGRLDYVVNAAGIAMKHPGGAAYVETSDWQRILDINLTGSFFVLRAAARIMLSQEPITSSIDGRALQRGSIVNFGSIQGVVGIAASTAYAVSKHGIVGLTRTASEDYAKEGIRVNAICPGYTLTPLTSQPEVLKVMEEKVASCVPMGRMGTASEIADGVLYLAGGRSSFVTGTTLMVDGGYTQR</sequence>
<reference evidence="3 4" key="1">
    <citation type="submission" date="2014-11" db="EMBL/GenBank/DDBJ databases">
        <title>Genomics derived discovery of secondary metabolites biosynthetic gene clusters in Aspergillus ustus.</title>
        <authorList>
            <person name="Pi B."/>
            <person name="Dai F."/>
            <person name="Song X."/>
            <person name="Zhu C."/>
            <person name="Li H."/>
            <person name="Yu D."/>
        </authorList>
    </citation>
    <scope>NUCLEOTIDE SEQUENCE [LARGE SCALE GENOMIC DNA]</scope>
    <source>
        <strain evidence="3 4">3.3904</strain>
    </source>
</reference>
<keyword evidence="4" id="KW-1185">Reference proteome</keyword>
<name>A0A0C1E755_ASPUT</name>
<dbReference type="Pfam" id="PF13561">
    <property type="entry name" value="adh_short_C2"/>
    <property type="match status" value="1"/>
</dbReference>
<dbReference type="InterPro" id="IPR036291">
    <property type="entry name" value="NAD(P)-bd_dom_sf"/>
</dbReference>
<accession>A0A0C1E755</accession>
<comment type="caution">
    <text evidence="3">The sequence shown here is derived from an EMBL/GenBank/DDBJ whole genome shotgun (WGS) entry which is preliminary data.</text>
</comment>
<dbReference type="GO" id="GO:0016616">
    <property type="term" value="F:oxidoreductase activity, acting on the CH-OH group of donors, NAD or NADP as acceptor"/>
    <property type="evidence" value="ECO:0007669"/>
    <property type="project" value="TreeGrafter"/>
</dbReference>
<dbReference type="PANTHER" id="PTHR42760">
    <property type="entry name" value="SHORT-CHAIN DEHYDROGENASES/REDUCTASES FAMILY MEMBER"/>
    <property type="match status" value="1"/>
</dbReference>
<gene>
    <name evidence="3" type="ORF">HK57_00265</name>
</gene>
<dbReference type="AlphaFoldDB" id="A0A0C1E755"/>
<evidence type="ECO:0000313" key="3">
    <source>
        <dbReference type="EMBL" id="KIA75953.1"/>
    </source>
</evidence>
<dbReference type="GO" id="GO:0044550">
    <property type="term" value="P:secondary metabolite biosynthetic process"/>
    <property type="evidence" value="ECO:0007669"/>
    <property type="project" value="UniProtKB-ARBA"/>
</dbReference>
<dbReference type="Proteomes" id="UP000053475">
    <property type="component" value="Unassembled WGS sequence"/>
</dbReference>
<evidence type="ECO:0000313" key="4">
    <source>
        <dbReference type="Proteomes" id="UP000053475"/>
    </source>
</evidence>
<dbReference type="CDD" id="cd05233">
    <property type="entry name" value="SDR_c"/>
    <property type="match status" value="1"/>
</dbReference>
<dbReference type="PANTHER" id="PTHR42760:SF124">
    <property type="entry name" value="SHORT-CHAIN DEHYDROGENASE_REDUCTASE"/>
    <property type="match status" value="1"/>
</dbReference>
<dbReference type="InterPro" id="IPR020904">
    <property type="entry name" value="Sc_DH/Rdtase_CS"/>
</dbReference>
<keyword evidence="2" id="KW-0521">NADP</keyword>